<feature type="region of interest" description="Disordered" evidence="1">
    <location>
        <begin position="263"/>
        <end position="304"/>
    </location>
</feature>
<sequence length="452" mass="51274">MAKTKTIKLSDLQVNTENYRFEPVASQKEAIDTMVNDQGDKIFKLAEHIVANGLNPNDKIQTVLSSNDATKYNVVEGNRRSVALKLLNNPDLLDGHHHTNLKRKFRKLHDDNKSAIINNIECTIYDNPAEADKWIKLKHAGQLDGIGTVTWTASQVDRFEEKVEGKSSLVLQAIKLLENSENTPTKVKSDLKKLKSSNLERLISDPTVRTYLGIEVNNGILQSKIDEKEVVKGLSYITKDLLNGDFNVKKIYTKQDREYYINKIPKSHQPNTKLKAKKPWQFNSNTTPNSTPQPKTKPNPKDRDVLIPKTCLLKIKNPKVNSLYHELQKLSLNKFTNVAAIAFRAFIENSMDCYIEENKLTHTKDGRSTLDKYSPFITKVLEVANHLESNKLADAHMCKGIRSAANNKYDLLGIETLHAYVHNAKFSAIASNLVVTWDNIQPFVEKVWTNIK</sequence>
<gene>
    <name evidence="2" type="ORF">IPP15_06640</name>
</gene>
<feature type="compositionally biased region" description="Polar residues" evidence="1">
    <location>
        <begin position="281"/>
        <end position="296"/>
    </location>
</feature>
<evidence type="ECO:0000313" key="3">
    <source>
        <dbReference type="Proteomes" id="UP000808337"/>
    </source>
</evidence>
<dbReference type="EMBL" id="JADKGY010000001">
    <property type="protein sequence ID" value="MBK9982092.1"/>
    <property type="molecule type" value="Genomic_DNA"/>
</dbReference>
<organism evidence="2 3">
    <name type="scientific">Candidatus Opimibacter skivensis</name>
    <dbReference type="NCBI Taxonomy" id="2982028"/>
    <lineage>
        <taxon>Bacteria</taxon>
        <taxon>Pseudomonadati</taxon>
        <taxon>Bacteroidota</taxon>
        <taxon>Saprospiria</taxon>
        <taxon>Saprospirales</taxon>
        <taxon>Saprospiraceae</taxon>
        <taxon>Candidatus Opimibacter</taxon>
    </lineage>
</organism>
<protein>
    <recommendedName>
        <fullName evidence="4">ParB/Sulfiredoxin domain-containing protein</fullName>
    </recommendedName>
</protein>
<evidence type="ECO:0008006" key="4">
    <source>
        <dbReference type="Google" id="ProtNLM"/>
    </source>
</evidence>
<dbReference type="AlphaFoldDB" id="A0A9D7XSV2"/>
<dbReference type="Proteomes" id="UP000808337">
    <property type="component" value="Unassembled WGS sequence"/>
</dbReference>
<evidence type="ECO:0000256" key="1">
    <source>
        <dbReference type="SAM" id="MobiDB-lite"/>
    </source>
</evidence>
<accession>A0A9D7XSV2</accession>
<name>A0A9D7XSV2_9BACT</name>
<evidence type="ECO:0000313" key="2">
    <source>
        <dbReference type="EMBL" id="MBK9982092.1"/>
    </source>
</evidence>
<comment type="caution">
    <text evidence="2">The sequence shown here is derived from an EMBL/GenBank/DDBJ whole genome shotgun (WGS) entry which is preliminary data.</text>
</comment>
<proteinExistence type="predicted"/>
<reference evidence="2 3" key="1">
    <citation type="submission" date="2020-10" db="EMBL/GenBank/DDBJ databases">
        <title>Connecting structure to function with the recovery of over 1000 high-quality activated sludge metagenome-assembled genomes encoding full-length rRNA genes using long-read sequencing.</title>
        <authorList>
            <person name="Singleton C.M."/>
            <person name="Petriglieri F."/>
            <person name="Kristensen J.M."/>
            <person name="Kirkegaard R.H."/>
            <person name="Michaelsen T.Y."/>
            <person name="Andersen M.H."/>
            <person name="Karst S.M."/>
            <person name="Dueholm M.S."/>
            <person name="Nielsen P.H."/>
            <person name="Albertsen M."/>
        </authorList>
    </citation>
    <scope>NUCLEOTIDE SEQUENCE [LARGE SCALE GENOMIC DNA]</scope>
    <source>
        <strain evidence="2">Ribe_18-Q3-R11-54_MAXAC.273</strain>
    </source>
</reference>